<accession>A0AAE1VQT8</accession>
<feature type="region of interest" description="Disordered" evidence="1">
    <location>
        <begin position="767"/>
        <end position="803"/>
    </location>
</feature>
<gene>
    <name evidence="3" type="ORF">RND71_008535</name>
</gene>
<feature type="domain" description="GBF-interacting protein 1 N-terminal" evidence="2">
    <location>
        <begin position="16"/>
        <end position="60"/>
    </location>
</feature>
<evidence type="ECO:0000313" key="3">
    <source>
        <dbReference type="EMBL" id="KAK4373151.1"/>
    </source>
</evidence>
<feature type="compositionally biased region" description="Polar residues" evidence="1">
    <location>
        <begin position="343"/>
        <end position="370"/>
    </location>
</feature>
<dbReference type="InterPro" id="IPR044277">
    <property type="entry name" value="GIP1"/>
</dbReference>
<protein>
    <recommendedName>
        <fullName evidence="2">GBF-interacting protein 1 N-terminal domain-containing protein</fullName>
    </recommendedName>
</protein>
<dbReference type="AlphaFoldDB" id="A0AAE1VQT8"/>
<dbReference type="InterPro" id="IPR009060">
    <property type="entry name" value="UBA-like_sf"/>
</dbReference>
<evidence type="ECO:0000259" key="2">
    <source>
        <dbReference type="Pfam" id="PF06972"/>
    </source>
</evidence>
<feature type="region of interest" description="Disordered" evidence="1">
    <location>
        <begin position="202"/>
        <end position="268"/>
    </location>
</feature>
<feature type="compositionally biased region" description="Polar residues" evidence="1">
    <location>
        <begin position="157"/>
        <end position="181"/>
    </location>
</feature>
<feature type="compositionally biased region" description="Low complexity" evidence="1">
    <location>
        <begin position="252"/>
        <end position="268"/>
    </location>
</feature>
<evidence type="ECO:0000256" key="1">
    <source>
        <dbReference type="SAM" id="MobiDB-lite"/>
    </source>
</evidence>
<feature type="region of interest" description="Disordered" evidence="1">
    <location>
        <begin position="457"/>
        <end position="535"/>
    </location>
</feature>
<feature type="region of interest" description="Disordered" evidence="1">
    <location>
        <begin position="314"/>
        <end position="394"/>
    </location>
</feature>
<feature type="region of interest" description="Disordered" evidence="1">
    <location>
        <begin position="112"/>
        <end position="185"/>
    </location>
</feature>
<reference evidence="3" key="1">
    <citation type="submission" date="2023-12" db="EMBL/GenBank/DDBJ databases">
        <title>Genome assembly of Anisodus tanguticus.</title>
        <authorList>
            <person name="Wang Y.-J."/>
        </authorList>
    </citation>
    <scope>NUCLEOTIDE SEQUENCE</scope>
    <source>
        <strain evidence="3">KB-2021</strain>
        <tissue evidence="3">Leaf</tissue>
    </source>
</reference>
<feature type="compositionally biased region" description="Polar residues" evidence="1">
    <location>
        <begin position="518"/>
        <end position="535"/>
    </location>
</feature>
<dbReference type="InterPro" id="IPR009719">
    <property type="entry name" value="GIP1_N"/>
</dbReference>
<feature type="compositionally biased region" description="Low complexity" evidence="1">
    <location>
        <begin position="767"/>
        <end position="777"/>
    </location>
</feature>
<dbReference type="Proteomes" id="UP001291623">
    <property type="component" value="Unassembled WGS sequence"/>
</dbReference>
<comment type="caution">
    <text evidence="3">The sequence shown here is derived from an EMBL/GenBank/DDBJ whole genome shotgun (WGS) entry which is preliminary data.</text>
</comment>
<feature type="compositionally biased region" description="Polar residues" evidence="1">
    <location>
        <begin position="314"/>
        <end position="335"/>
    </location>
</feature>
<dbReference type="EMBL" id="JAVYJV010000004">
    <property type="protein sequence ID" value="KAK4373151.1"/>
    <property type="molecule type" value="Genomic_DNA"/>
</dbReference>
<evidence type="ECO:0000313" key="4">
    <source>
        <dbReference type="Proteomes" id="UP001291623"/>
    </source>
</evidence>
<organism evidence="3 4">
    <name type="scientific">Anisodus tanguticus</name>
    <dbReference type="NCBI Taxonomy" id="243964"/>
    <lineage>
        <taxon>Eukaryota</taxon>
        <taxon>Viridiplantae</taxon>
        <taxon>Streptophyta</taxon>
        <taxon>Embryophyta</taxon>
        <taxon>Tracheophyta</taxon>
        <taxon>Spermatophyta</taxon>
        <taxon>Magnoliopsida</taxon>
        <taxon>eudicotyledons</taxon>
        <taxon>Gunneridae</taxon>
        <taxon>Pentapetalae</taxon>
        <taxon>asterids</taxon>
        <taxon>lamiids</taxon>
        <taxon>Solanales</taxon>
        <taxon>Solanaceae</taxon>
        <taxon>Solanoideae</taxon>
        <taxon>Hyoscyameae</taxon>
        <taxon>Anisodus</taxon>
    </lineage>
</organism>
<dbReference type="PANTHER" id="PTHR46775">
    <property type="entry name" value="FLOCCULATION PROTEIN (DUF1296)"/>
    <property type="match status" value="1"/>
</dbReference>
<proteinExistence type="predicted"/>
<dbReference type="PANTHER" id="PTHR46775:SF1">
    <property type="entry name" value="FLOCCULATION PROTEIN (DUF1296)"/>
    <property type="match status" value="1"/>
</dbReference>
<dbReference type="Pfam" id="PF06972">
    <property type="entry name" value="GIP1_N"/>
    <property type="match status" value="1"/>
</dbReference>
<sequence>MMSTGNNNSGVVRVSIPSSMRKTIQSIKEITGNHSDDEIYTMLKECSMDPNETAQKLLFQGLVKLLILFLVHGGVVDLSVVIEKVKSNFSSSIWCTAELSMYFNLNKESAEPNWKPAMQGRGNKGSRGNFTSRHVSLDAAGGRNSIPNKENGASHVSAKSVNPSSVPTVEGKNTSSSSSARANGPGVVAFGSNNVVHDAHASAGRGVKQSEATAGAGSIKSEKPLQSPSHDVNRSRGVSAGTRDMLGQKKPNFSNSSTSLSSPPSSGACFSASDPVLFPSHDSRPPGAVGAIRREVSGQRAPFEHVPINSNGIKTATAVSDPRSSTVQVNMSSKFQGPGKNQLPESSQSASLAQGVSSLSRPTSNYNNRSPVVGPQKAGPGKEWKPKPTNNNIAQPLGISVETKEGTLELQQNLEKSHISDIQHVIIPNHLHVPEAEKLGFCFGSFEASMGLGVSANSAAESEKTPSLSGTSEGIEETTNEQFSSDQNPSTTAERADCSDRSPPSGGQENLSAKPEDVSSSVPKYSEPNQENLQGGHQYSVVHTSPNYNFGFVPPTLGSQLAPLENSESQSRDVARLPNFVKVASSVQQPIDPTNYYGQFYRSSADGDDRISPFHSAGVSTKYSSNGAVVPPQTSQSAQEGGNTLILSTTAAPTSLATQAAGLMQSSAAVTQQPLPVFRQATGMHLPHYPPNYVPYAHYFSPYYVSPTAIHQFLSNGAFPQQPQAGSVYPPPPAAAARYSLSQYRPGANVGNATHVGVPGTYGPYGSSTSNYNPSSTTGGGNPASNEDLSASSIKDGQQQSEDSAVWITPGRGLSSLHASSFYNLPQGQVAFTPTQPGHGNIAGLYHPAQPVSAQTVHPLMQQSQTMAGPIDMVGPTATVYQQPPHSQINWPSSY</sequence>
<keyword evidence="4" id="KW-1185">Reference proteome</keyword>
<dbReference type="SUPFAM" id="SSF46934">
    <property type="entry name" value="UBA-like"/>
    <property type="match status" value="1"/>
</dbReference>
<feature type="compositionally biased region" description="Polar residues" evidence="1">
    <location>
        <begin position="457"/>
        <end position="472"/>
    </location>
</feature>
<dbReference type="GO" id="GO:0051082">
    <property type="term" value="F:unfolded protein binding"/>
    <property type="evidence" value="ECO:0007669"/>
    <property type="project" value="TreeGrafter"/>
</dbReference>
<feature type="compositionally biased region" description="Polar residues" evidence="1">
    <location>
        <begin position="480"/>
        <end position="493"/>
    </location>
</feature>
<name>A0AAE1VQT8_9SOLA</name>
<feature type="compositionally biased region" description="Polar residues" evidence="1">
    <location>
        <begin position="783"/>
        <end position="803"/>
    </location>
</feature>